<accession>A0ABY4VG84</accession>
<keyword evidence="2" id="KW-1185">Reference proteome</keyword>
<protein>
    <submittedName>
        <fullName evidence="1">Uncharacterized protein</fullName>
    </submittedName>
</protein>
<name>A0ABY4VG84_9GAMM</name>
<evidence type="ECO:0000313" key="1">
    <source>
        <dbReference type="EMBL" id="USD23097.1"/>
    </source>
</evidence>
<dbReference type="Proteomes" id="UP001055658">
    <property type="component" value="Chromosome"/>
</dbReference>
<proteinExistence type="predicted"/>
<gene>
    <name evidence="1" type="ORF">MJO52_08170</name>
</gene>
<organism evidence="1 2">
    <name type="scientific">Microbulbifer variabilis</name>
    <dbReference type="NCBI Taxonomy" id="266805"/>
    <lineage>
        <taxon>Bacteria</taxon>
        <taxon>Pseudomonadati</taxon>
        <taxon>Pseudomonadota</taxon>
        <taxon>Gammaproteobacteria</taxon>
        <taxon>Cellvibrionales</taxon>
        <taxon>Microbulbiferaceae</taxon>
        <taxon>Microbulbifer</taxon>
    </lineage>
</organism>
<dbReference type="RefSeq" id="WP_252085448.1">
    <property type="nucleotide sequence ID" value="NZ_CP092418.1"/>
</dbReference>
<reference evidence="1" key="1">
    <citation type="submission" date="2022-02" db="EMBL/GenBank/DDBJ databases">
        <title>Coral-associated bacteria.</title>
        <authorList>
            <person name="Tang K."/>
            <person name="Wang X."/>
        </authorList>
    </citation>
    <scope>NUCLEOTIDE SEQUENCE</scope>
    <source>
        <strain evidence="1">SCSIO 43006</strain>
    </source>
</reference>
<evidence type="ECO:0000313" key="2">
    <source>
        <dbReference type="Proteomes" id="UP001055658"/>
    </source>
</evidence>
<dbReference type="EMBL" id="CP092418">
    <property type="protein sequence ID" value="USD23097.1"/>
    <property type="molecule type" value="Genomic_DNA"/>
</dbReference>
<sequence length="135" mass="14995">MSKLPLQNIVGSRIESAKFDKPSKSWLIHFANGDSLNIECMWRLIEDGCICSTSDDHDQMFGRDKPFNGEAALNEMAEHEILSAQCNDLVGDISIKLGEYFVLEVVAISAGYESWQYKQNGGNSFVAVSGQVHSY</sequence>